<keyword evidence="2" id="KW-0575">Peroxidase</keyword>
<evidence type="ECO:0000256" key="5">
    <source>
        <dbReference type="ARBA" id="ARBA00023002"/>
    </source>
</evidence>
<evidence type="ECO:0000256" key="7">
    <source>
        <dbReference type="ARBA" id="ARBA00025795"/>
    </source>
</evidence>
<keyword evidence="4" id="KW-0479">Metal-binding</keyword>
<feature type="region of interest" description="Disordered" evidence="8">
    <location>
        <begin position="1"/>
        <end position="36"/>
    </location>
</feature>
<feature type="domain" description="Heme haloperoxidase family profile" evidence="10">
    <location>
        <begin position="19"/>
        <end position="271"/>
    </location>
</feature>
<dbReference type="PROSITE" id="PS51405">
    <property type="entry name" value="HEME_HALOPEROXIDASE"/>
    <property type="match status" value="1"/>
</dbReference>
<evidence type="ECO:0000256" key="3">
    <source>
        <dbReference type="ARBA" id="ARBA00022617"/>
    </source>
</evidence>
<dbReference type="GO" id="GO:0004601">
    <property type="term" value="F:peroxidase activity"/>
    <property type="evidence" value="ECO:0007669"/>
    <property type="project" value="UniProtKB-KW"/>
</dbReference>
<evidence type="ECO:0000256" key="9">
    <source>
        <dbReference type="SAM" id="Phobius"/>
    </source>
</evidence>
<keyword evidence="6" id="KW-0408">Iron</keyword>
<sequence>MTSSPNVTPSPRRVKDLPKDCEYLPPTDPSQSRSPCPALNTLANHGYIPRDGKDVGFFEVINALQYVYNLTWILAFFLAAVGFYISGKVKFSTVSKESTSSNSMLVWARRFIPLPHWTLDLTSLSVRGPENLAHNGSLVHPNNISSHTPDKRLLAKLLAFASPCYRRPCPRGLSLADLARYHDKREKELPHPLNSLHKKVALGECGLAWAVMRRRHSTERKRSGENGDEFEEVITEDSLRTWFGCERLPEDWWVDGGSRPTKSIGLFEAQRRAGDVAKLIAKGST</sequence>
<dbReference type="EMBL" id="MU151093">
    <property type="protein sequence ID" value="KAF9451007.1"/>
    <property type="molecule type" value="Genomic_DNA"/>
</dbReference>
<keyword evidence="9" id="KW-1133">Transmembrane helix</keyword>
<comment type="cofactor">
    <cofactor evidence="1">
        <name>heme b</name>
        <dbReference type="ChEBI" id="CHEBI:60344"/>
    </cofactor>
</comment>
<comment type="caution">
    <text evidence="11">The sequence shown here is derived from an EMBL/GenBank/DDBJ whole genome shotgun (WGS) entry which is preliminary data.</text>
</comment>
<evidence type="ECO:0000259" key="10">
    <source>
        <dbReference type="PROSITE" id="PS51405"/>
    </source>
</evidence>
<dbReference type="Pfam" id="PF01328">
    <property type="entry name" value="Peroxidase_2"/>
    <property type="match status" value="1"/>
</dbReference>
<organism evidence="11 12">
    <name type="scientific">Macrolepiota fuliginosa MF-IS2</name>
    <dbReference type="NCBI Taxonomy" id="1400762"/>
    <lineage>
        <taxon>Eukaryota</taxon>
        <taxon>Fungi</taxon>
        <taxon>Dikarya</taxon>
        <taxon>Basidiomycota</taxon>
        <taxon>Agaricomycotina</taxon>
        <taxon>Agaricomycetes</taxon>
        <taxon>Agaricomycetidae</taxon>
        <taxon>Agaricales</taxon>
        <taxon>Agaricineae</taxon>
        <taxon>Agaricaceae</taxon>
        <taxon>Macrolepiota</taxon>
    </lineage>
</organism>
<dbReference type="Proteomes" id="UP000807342">
    <property type="component" value="Unassembled WGS sequence"/>
</dbReference>
<dbReference type="GO" id="GO:0046872">
    <property type="term" value="F:metal ion binding"/>
    <property type="evidence" value="ECO:0007669"/>
    <property type="project" value="UniProtKB-KW"/>
</dbReference>
<evidence type="ECO:0000313" key="11">
    <source>
        <dbReference type="EMBL" id="KAF9451007.1"/>
    </source>
</evidence>
<dbReference type="InterPro" id="IPR000028">
    <property type="entry name" value="Chloroperoxidase"/>
</dbReference>
<evidence type="ECO:0000256" key="6">
    <source>
        <dbReference type="ARBA" id="ARBA00023004"/>
    </source>
</evidence>
<accession>A0A9P5XGJ6</accession>
<evidence type="ECO:0000256" key="4">
    <source>
        <dbReference type="ARBA" id="ARBA00022723"/>
    </source>
</evidence>
<proteinExistence type="inferred from homology"/>
<keyword evidence="3" id="KW-0349">Heme</keyword>
<dbReference type="SUPFAM" id="SSF47571">
    <property type="entry name" value="Cloroperoxidase"/>
    <property type="match status" value="1"/>
</dbReference>
<keyword evidence="9" id="KW-0472">Membrane</keyword>
<evidence type="ECO:0000313" key="12">
    <source>
        <dbReference type="Proteomes" id="UP000807342"/>
    </source>
</evidence>
<evidence type="ECO:0000256" key="1">
    <source>
        <dbReference type="ARBA" id="ARBA00001970"/>
    </source>
</evidence>
<gene>
    <name evidence="11" type="ORF">P691DRAFT_724970</name>
</gene>
<dbReference type="PANTHER" id="PTHR33577">
    <property type="entry name" value="STERIGMATOCYSTIN BIOSYNTHESIS PEROXIDASE STCC-RELATED"/>
    <property type="match status" value="1"/>
</dbReference>
<evidence type="ECO:0000256" key="2">
    <source>
        <dbReference type="ARBA" id="ARBA00022559"/>
    </source>
</evidence>
<feature type="transmembrane region" description="Helical" evidence="9">
    <location>
        <begin position="66"/>
        <end position="86"/>
    </location>
</feature>
<feature type="compositionally biased region" description="Basic and acidic residues" evidence="8">
    <location>
        <begin position="13"/>
        <end position="22"/>
    </location>
</feature>
<dbReference type="InterPro" id="IPR036851">
    <property type="entry name" value="Chloroperoxidase-like_sf"/>
</dbReference>
<keyword evidence="12" id="KW-1185">Reference proteome</keyword>
<dbReference type="PANTHER" id="PTHR33577:SF18">
    <property type="entry name" value="HEME HALOPEROXIDASE FAMILY PROFILE DOMAIN-CONTAINING PROTEIN"/>
    <property type="match status" value="1"/>
</dbReference>
<protein>
    <recommendedName>
        <fullName evidence="10">Heme haloperoxidase family profile domain-containing protein</fullName>
    </recommendedName>
</protein>
<name>A0A9P5XGJ6_9AGAR</name>
<keyword evidence="5" id="KW-0560">Oxidoreductase</keyword>
<dbReference type="AlphaFoldDB" id="A0A9P5XGJ6"/>
<comment type="similarity">
    <text evidence="7">Belongs to the chloroperoxidase family.</text>
</comment>
<reference evidence="11" key="1">
    <citation type="submission" date="2020-11" db="EMBL/GenBank/DDBJ databases">
        <authorList>
            <consortium name="DOE Joint Genome Institute"/>
            <person name="Ahrendt S."/>
            <person name="Riley R."/>
            <person name="Andreopoulos W."/>
            <person name="Labutti K."/>
            <person name="Pangilinan J."/>
            <person name="Ruiz-Duenas F.J."/>
            <person name="Barrasa J.M."/>
            <person name="Sanchez-Garcia M."/>
            <person name="Camarero S."/>
            <person name="Miyauchi S."/>
            <person name="Serrano A."/>
            <person name="Linde D."/>
            <person name="Babiker R."/>
            <person name="Drula E."/>
            <person name="Ayuso-Fernandez I."/>
            <person name="Pacheco R."/>
            <person name="Padilla G."/>
            <person name="Ferreira P."/>
            <person name="Barriuso J."/>
            <person name="Kellner H."/>
            <person name="Castanera R."/>
            <person name="Alfaro M."/>
            <person name="Ramirez L."/>
            <person name="Pisabarro A.G."/>
            <person name="Kuo A."/>
            <person name="Tritt A."/>
            <person name="Lipzen A."/>
            <person name="He G."/>
            <person name="Yan M."/>
            <person name="Ng V."/>
            <person name="Cullen D."/>
            <person name="Martin F."/>
            <person name="Rosso M.-N."/>
            <person name="Henrissat B."/>
            <person name="Hibbett D."/>
            <person name="Martinez A.T."/>
            <person name="Grigoriev I.V."/>
        </authorList>
    </citation>
    <scope>NUCLEOTIDE SEQUENCE</scope>
    <source>
        <strain evidence="11">MF-IS2</strain>
    </source>
</reference>
<keyword evidence="9" id="KW-0812">Transmembrane</keyword>
<dbReference type="OrthoDB" id="407298at2759"/>
<dbReference type="Gene3D" id="1.10.489.10">
    <property type="entry name" value="Chloroperoxidase-like"/>
    <property type="match status" value="1"/>
</dbReference>
<evidence type="ECO:0000256" key="8">
    <source>
        <dbReference type="SAM" id="MobiDB-lite"/>
    </source>
</evidence>